<evidence type="ECO:0000313" key="4">
    <source>
        <dbReference type="Proteomes" id="UP001065549"/>
    </source>
</evidence>
<evidence type="ECO:0000259" key="2">
    <source>
        <dbReference type="PROSITE" id="PS50937"/>
    </source>
</evidence>
<dbReference type="PANTHER" id="PTHR30204:SF96">
    <property type="entry name" value="CHROMOSOME-ANCHORING PROTEIN RACA"/>
    <property type="match status" value="1"/>
</dbReference>
<dbReference type="InterPro" id="IPR000551">
    <property type="entry name" value="MerR-type_HTH_dom"/>
</dbReference>
<protein>
    <submittedName>
        <fullName evidence="3">MerR family transcriptional regulator</fullName>
    </submittedName>
</protein>
<organism evidence="3 4">
    <name type="scientific">Hominibacterium faecale</name>
    <dbReference type="NCBI Taxonomy" id="2839743"/>
    <lineage>
        <taxon>Bacteria</taxon>
        <taxon>Bacillati</taxon>
        <taxon>Bacillota</taxon>
        <taxon>Clostridia</taxon>
        <taxon>Peptostreptococcales</taxon>
        <taxon>Anaerovoracaceae</taxon>
        <taxon>Hominibacterium</taxon>
    </lineage>
</organism>
<evidence type="ECO:0000256" key="1">
    <source>
        <dbReference type="ARBA" id="ARBA00023125"/>
    </source>
</evidence>
<dbReference type="SUPFAM" id="SSF46955">
    <property type="entry name" value="Putative DNA-binding domain"/>
    <property type="match status" value="1"/>
</dbReference>
<dbReference type="InterPro" id="IPR047057">
    <property type="entry name" value="MerR_fam"/>
</dbReference>
<dbReference type="Gene3D" id="1.10.1660.10">
    <property type="match status" value="1"/>
</dbReference>
<keyword evidence="1" id="KW-0238">DNA-binding</keyword>
<dbReference type="GO" id="GO:0003677">
    <property type="term" value="F:DNA binding"/>
    <property type="evidence" value="ECO:0007669"/>
    <property type="project" value="UniProtKB-KW"/>
</dbReference>
<name>A0A9J6QY47_9FIRM</name>
<reference evidence="3" key="1">
    <citation type="submission" date="2022-09" db="EMBL/GenBank/DDBJ databases">
        <title>Culturomic study of gut microbiota in children with autism spectrum disorder.</title>
        <authorList>
            <person name="Efimov B.A."/>
            <person name="Chaplin A.V."/>
            <person name="Sokolova S.R."/>
            <person name="Pikina A.P."/>
            <person name="Korzhanova M."/>
            <person name="Belova V."/>
            <person name="Korostin D."/>
        </authorList>
    </citation>
    <scope>NUCLEOTIDE SEQUENCE</scope>
    <source>
        <strain evidence="3">ASD5510</strain>
    </source>
</reference>
<gene>
    <name evidence="3" type="ORF">OBO34_19060</name>
</gene>
<dbReference type="PROSITE" id="PS50937">
    <property type="entry name" value="HTH_MERR_2"/>
    <property type="match status" value="1"/>
</dbReference>
<evidence type="ECO:0000313" key="3">
    <source>
        <dbReference type="EMBL" id="MCU7380415.1"/>
    </source>
</evidence>
<dbReference type="Pfam" id="PF13411">
    <property type="entry name" value="MerR_1"/>
    <property type="match status" value="1"/>
</dbReference>
<dbReference type="InterPro" id="IPR009061">
    <property type="entry name" value="DNA-bd_dom_put_sf"/>
</dbReference>
<dbReference type="EMBL" id="JAOSHN010000010">
    <property type="protein sequence ID" value="MCU7380415.1"/>
    <property type="molecule type" value="Genomic_DNA"/>
</dbReference>
<proteinExistence type="predicted"/>
<sequence>MKIGEFAKKYNVPISTIRYYIEEGLITPKKHGAQYNFNEFNESEMQLLIDLRDSSFSLEEMRQFVNISRIFDEKDPLRCKELGALFMSKKKLLAEQIQSTKAAIETINLKLRELAFRETVLTASAKTPLLSDKKTGLPLKSLSFIVCPDCESVLDMDNVKLSAGSVISGSMRCSCGYEGYIQDGIICVDKNIDLDQDPSFCDDYFIDPTTSEHESLFYEGFLSAPQRYLSINYEARTWLNEIIINRIPHPDTVLFPDIASVFPYLYSNAEYLKNATIIIMGLSRETIAAVRKHIDSLQTDLNIIYIVTASNKLPLKKKSINLLIDYLGSYNYAFFFNKPLYEYLDPYFSDSASIAGCLCYYKTGAKSPLNISREYSRAMNPFITLSSYMDTLILHGYTVIEDKKIGYNTVFSEYFHYHENGEKQYLHTLLAVRPAASK</sequence>
<dbReference type="PANTHER" id="PTHR30204">
    <property type="entry name" value="REDOX-CYCLING DRUG-SENSING TRANSCRIPTIONAL ACTIVATOR SOXR"/>
    <property type="match status" value="1"/>
</dbReference>
<comment type="caution">
    <text evidence="3">The sequence shown here is derived from an EMBL/GenBank/DDBJ whole genome shotgun (WGS) entry which is preliminary data.</text>
</comment>
<dbReference type="RefSeq" id="WP_253019338.1">
    <property type="nucleotide sequence ID" value="NZ_JAOSHN010000010.1"/>
</dbReference>
<dbReference type="SMART" id="SM00422">
    <property type="entry name" value="HTH_MERR"/>
    <property type="match status" value="1"/>
</dbReference>
<feature type="domain" description="HTH merR-type" evidence="2">
    <location>
        <begin position="1"/>
        <end position="28"/>
    </location>
</feature>
<dbReference type="GO" id="GO:0003700">
    <property type="term" value="F:DNA-binding transcription factor activity"/>
    <property type="evidence" value="ECO:0007669"/>
    <property type="project" value="InterPro"/>
</dbReference>
<accession>A0A9J6QY47</accession>
<dbReference type="Proteomes" id="UP001065549">
    <property type="component" value="Unassembled WGS sequence"/>
</dbReference>
<dbReference type="AlphaFoldDB" id="A0A9J6QY47"/>
<keyword evidence="4" id="KW-1185">Reference proteome</keyword>